<protein>
    <recommendedName>
        <fullName evidence="3">cysteine desulfurase</fullName>
        <ecNumber evidence="3">2.8.1.7</ecNumber>
    </recommendedName>
</protein>
<feature type="domain" description="Aminotransferase class V" evidence="11">
    <location>
        <begin position="4"/>
        <end position="357"/>
    </location>
</feature>
<evidence type="ECO:0000256" key="9">
    <source>
        <dbReference type="ARBA" id="ARBA00050776"/>
    </source>
</evidence>
<evidence type="ECO:0000256" key="1">
    <source>
        <dbReference type="ARBA" id="ARBA00001933"/>
    </source>
</evidence>
<dbReference type="InterPro" id="IPR015424">
    <property type="entry name" value="PyrdxlP-dep_Trfase"/>
</dbReference>
<dbReference type="GO" id="GO:0051536">
    <property type="term" value="F:iron-sulfur cluster binding"/>
    <property type="evidence" value="ECO:0007669"/>
    <property type="project" value="UniProtKB-KW"/>
</dbReference>
<dbReference type="Gene3D" id="3.40.640.10">
    <property type="entry name" value="Type I PLP-dependent aspartate aminotransferase-like (Major domain)"/>
    <property type="match status" value="1"/>
</dbReference>
<dbReference type="InterPro" id="IPR016454">
    <property type="entry name" value="Cysteine_dSase"/>
</dbReference>
<keyword evidence="5" id="KW-0479">Metal-binding</keyword>
<comment type="similarity">
    <text evidence="2">Belongs to the class-V pyridoxal-phosphate-dependent aminotransferase family. NifS/IscS subfamily.</text>
</comment>
<evidence type="ECO:0000256" key="6">
    <source>
        <dbReference type="ARBA" id="ARBA00022898"/>
    </source>
</evidence>
<dbReference type="InterPro" id="IPR020578">
    <property type="entry name" value="Aminotrans_V_PyrdxlP_BS"/>
</dbReference>
<evidence type="ECO:0000256" key="7">
    <source>
        <dbReference type="ARBA" id="ARBA00023004"/>
    </source>
</evidence>
<dbReference type="GO" id="GO:0046872">
    <property type="term" value="F:metal ion binding"/>
    <property type="evidence" value="ECO:0007669"/>
    <property type="project" value="UniProtKB-KW"/>
</dbReference>
<dbReference type="FunFam" id="3.40.640.10:FF:000084">
    <property type="entry name" value="IscS-like cysteine desulfurase"/>
    <property type="match status" value="1"/>
</dbReference>
<dbReference type="PIRSF" id="PIRSF005572">
    <property type="entry name" value="NifS"/>
    <property type="match status" value="1"/>
</dbReference>
<comment type="cofactor">
    <cofactor evidence="1 10">
        <name>pyridoxal 5'-phosphate</name>
        <dbReference type="ChEBI" id="CHEBI:597326"/>
    </cofactor>
</comment>
<evidence type="ECO:0000313" key="13">
    <source>
        <dbReference type="Proteomes" id="UP000030595"/>
    </source>
</evidence>
<proteinExistence type="inferred from homology"/>
<evidence type="ECO:0000256" key="10">
    <source>
        <dbReference type="RuleBase" id="RU004504"/>
    </source>
</evidence>
<evidence type="ECO:0000256" key="2">
    <source>
        <dbReference type="ARBA" id="ARBA00006490"/>
    </source>
</evidence>
<dbReference type="PANTHER" id="PTHR11601:SF34">
    <property type="entry name" value="CYSTEINE DESULFURASE"/>
    <property type="match status" value="1"/>
</dbReference>
<dbReference type="GO" id="GO:0031071">
    <property type="term" value="F:cysteine desulfurase activity"/>
    <property type="evidence" value="ECO:0007669"/>
    <property type="project" value="UniProtKB-EC"/>
</dbReference>
<name>A0A0A3IU28_9BACL</name>
<dbReference type="Gene3D" id="3.90.1150.10">
    <property type="entry name" value="Aspartate Aminotransferase, domain 1"/>
    <property type="match status" value="1"/>
</dbReference>
<dbReference type="EMBL" id="JPVQ01000075">
    <property type="protein sequence ID" value="KGR86388.1"/>
    <property type="molecule type" value="Genomic_DNA"/>
</dbReference>
<gene>
    <name evidence="12" type="ORF">CD30_18995</name>
</gene>
<evidence type="ECO:0000256" key="4">
    <source>
        <dbReference type="ARBA" id="ARBA00022679"/>
    </source>
</evidence>
<dbReference type="PROSITE" id="PS00595">
    <property type="entry name" value="AA_TRANSFER_CLASS_5"/>
    <property type="match status" value="1"/>
</dbReference>
<keyword evidence="7" id="KW-0408">Iron</keyword>
<evidence type="ECO:0000256" key="3">
    <source>
        <dbReference type="ARBA" id="ARBA00012239"/>
    </source>
</evidence>
<dbReference type="Proteomes" id="UP000030595">
    <property type="component" value="Unassembled WGS sequence"/>
</dbReference>
<comment type="caution">
    <text evidence="12">The sequence shown here is derived from an EMBL/GenBank/DDBJ whole genome shotgun (WGS) entry which is preliminary data.</text>
</comment>
<dbReference type="OrthoDB" id="9808002at2"/>
<reference evidence="12 13" key="1">
    <citation type="submission" date="2014-02" db="EMBL/GenBank/DDBJ databases">
        <title>Draft genome sequence of Lysinibacillus massiliensis CCUG 49529.</title>
        <authorList>
            <person name="Zhang F."/>
            <person name="Wang G."/>
            <person name="Zhang L."/>
        </authorList>
    </citation>
    <scope>NUCLEOTIDE SEQUENCE [LARGE SCALE GENOMIC DNA]</scope>
    <source>
        <strain evidence="12 13">CCUG 49529</strain>
    </source>
</reference>
<accession>A0A0A3IU28</accession>
<evidence type="ECO:0000313" key="12">
    <source>
        <dbReference type="EMBL" id="KGR86388.1"/>
    </source>
</evidence>
<keyword evidence="8" id="KW-0411">Iron-sulfur</keyword>
<dbReference type="SUPFAM" id="SSF53383">
    <property type="entry name" value="PLP-dependent transferases"/>
    <property type="match status" value="1"/>
</dbReference>
<evidence type="ECO:0000256" key="5">
    <source>
        <dbReference type="ARBA" id="ARBA00022723"/>
    </source>
</evidence>
<sequence>METIYLDHAATSPMHPEVISEMAKIMSEIYGNPSSIHTVGRKARKVLDDARSVLARAIGAKDNEIILTSGGTEADNAAIFGTAYALKAKGKHIITTKIEHHAVMHACEKLEKEGFEVTYLSVDHTGRISMDEFKNALRDDTILVTMMYGNNEVGTTQPIHEIGEILKDHQATFHTDAVQAFGIEKLDVNALNVDLLSVSSHKLNGPKGIGFLYQRTGIPLIPTSFGGSQEKKRRAGTENVPSAVGFAKAVEIAQQEIESKQAKFKQYRQLFIEELNKENISFEVNGNVENTLQHVLNISFKGMEVESFLVNLDMAGVYASSGSACTAGSIDPSHVLVAMFGRDAEELRNSIRFSFGLGLSEDLVIEAAKRTCEIVKRLAN</sequence>
<dbReference type="Gene3D" id="1.10.260.50">
    <property type="match status" value="1"/>
</dbReference>
<dbReference type="Pfam" id="PF00266">
    <property type="entry name" value="Aminotran_5"/>
    <property type="match status" value="1"/>
</dbReference>
<dbReference type="eggNOG" id="COG1104">
    <property type="taxonomic scope" value="Bacteria"/>
</dbReference>
<dbReference type="NCBIfam" id="NF002806">
    <property type="entry name" value="PRK02948.1"/>
    <property type="match status" value="1"/>
</dbReference>
<evidence type="ECO:0000256" key="8">
    <source>
        <dbReference type="ARBA" id="ARBA00023014"/>
    </source>
</evidence>
<keyword evidence="6" id="KW-0663">Pyridoxal phosphate</keyword>
<keyword evidence="4" id="KW-0808">Transferase</keyword>
<dbReference type="RefSeq" id="WP_036180349.1">
    <property type="nucleotide sequence ID" value="NZ_AVCZ01000075.1"/>
</dbReference>
<organism evidence="12 13">
    <name type="scientific">Ureibacillus massiliensis 4400831 = CIP 108448 = CCUG 49529</name>
    <dbReference type="NCBI Taxonomy" id="1211035"/>
    <lineage>
        <taxon>Bacteria</taxon>
        <taxon>Bacillati</taxon>
        <taxon>Bacillota</taxon>
        <taxon>Bacilli</taxon>
        <taxon>Bacillales</taxon>
        <taxon>Caryophanaceae</taxon>
        <taxon>Ureibacillus</taxon>
    </lineage>
</organism>
<dbReference type="PANTHER" id="PTHR11601">
    <property type="entry name" value="CYSTEINE DESULFURYLASE FAMILY MEMBER"/>
    <property type="match status" value="1"/>
</dbReference>
<evidence type="ECO:0000259" key="11">
    <source>
        <dbReference type="Pfam" id="PF00266"/>
    </source>
</evidence>
<dbReference type="AlphaFoldDB" id="A0A0A3IU28"/>
<dbReference type="InterPro" id="IPR000192">
    <property type="entry name" value="Aminotrans_V_dom"/>
</dbReference>
<keyword evidence="13" id="KW-1185">Reference proteome</keyword>
<dbReference type="InterPro" id="IPR015422">
    <property type="entry name" value="PyrdxlP-dep_Trfase_small"/>
</dbReference>
<dbReference type="EC" id="2.8.1.7" evidence="3"/>
<comment type="catalytic activity">
    <reaction evidence="9">
        <text>(sulfur carrier)-H + L-cysteine = (sulfur carrier)-SH + L-alanine</text>
        <dbReference type="Rhea" id="RHEA:43892"/>
        <dbReference type="Rhea" id="RHEA-COMP:14737"/>
        <dbReference type="Rhea" id="RHEA-COMP:14739"/>
        <dbReference type="ChEBI" id="CHEBI:29917"/>
        <dbReference type="ChEBI" id="CHEBI:35235"/>
        <dbReference type="ChEBI" id="CHEBI:57972"/>
        <dbReference type="ChEBI" id="CHEBI:64428"/>
        <dbReference type="EC" id="2.8.1.7"/>
    </reaction>
</comment>
<dbReference type="InterPro" id="IPR015421">
    <property type="entry name" value="PyrdxlP-dep_Trfase_major"/>
</dbReference>